<dbReference type="Gene3D" id="1.10.287.130">
    <property type="match status" value="1"/>
</dbReference>
<dbReference type="GO" id="GO:0006355">
    <property type="term" value="P:regulation of DNA-templated transcription"/>
    <property type="evidence" value="ECO:0007669"/>
    <property type="project" value="InterPro"/>
</dbReference>
<comment type="catalytic activity">
    <reaction evidence="1">
        <text>ATP + protein L-histidine = ADP + protein N-phospho-L-histidine.</text>
        <dbReference type="EC" id="2.7.13.3"/>
    </reaction>
</comment>
<evidence type="ECO:0000256" key="7">
    <source>
        <dbReference type="ARBA" id="ARBA00022840"/>
    </source>
</evidence>
<keyword evidence="8" id="KW-0902">Two-component regulatory system</keyword>
<dbReference type="InterPro" id="IPR004358">
    <property type="entry name" value="Sig_transdc_His_kin-like_C"/>
</dbReference>
<keyword evidence="3" id="KW-0597">Phosphoprotein</keyword>
<dbReference type="SMART" id="SM00387">
    <property type="entry name" value="HATPase_c"/>
    <property type="match status" value="1"/>
</dbReference>
<dbReference type="PROSITE" id="PS50112">
    <property type="entry name" value="PAS"/>
    <property type="match status" value="2"/>
</dbReference>
<evidence type="ECO:0000313" key="12">
    <source>
        <dbReference type="Proteomes" id="UP000570361"/>
    </source>
</evidence>
<dbReference type="InterPro" id="IPR003661">
    <property type="entry name" value="HisK_dim/P_dom"/>
</dbReference>
<evidence type="ECO:0000259" key="9">
    <source>
        <dbReference type="PROSITE" id="PS50109"/>
    </source>
</evidence>
<evidence type="ECO:0000259" key="10">
    <source>
        <dbReference type="PROSITE" id="PS50112"/>
    </source>
</evidence>
<evidence type="ECO:0000256" key="6">
    <source>
        <dbReference type="ARBA" id="ARBA00022777"/>
    </source>
</evidence>
<dbReference type="EC" id="2.7.13.3" evidence="2"/>
<keyword evidence="12" id="KW-1185">Reference proteome</keyword>
<organism evidence="11 12">
    <name type="scientific">Paenibacillus phyllosphaerae</name>
    <dbReference type="NCBI Taxonomy" id="274593"/>
    <lineage>
        <taxon>Bacteria</taxon>
        <taxon>Bacillati</taxon>
        <taxon>Bacillota</taxon>
        <taxon>Bacilli</taxon>
        <taxon>Bacillales</taxon>
        <taxon>Paenibacillaceae</taxon>
        <taxon>Paenibacillus</taxon>
    </lineage>
</organism>
<dbReference type="SUPFAM" id="SSF55874">
    <property type="entry name" value="ATPase domain of HSP90 chaperone/DNA topoisomerase II/histidine kinase"/>
    <property type="match status" value="1"/>
</dbReference>
<comment type="caution">
    <text evidence="11">The sequence shown here is derived from an EMBL/GenBank/DDBJ whole genome shotgun (WGS) entry which is preliminary data.</text>
</comment>
<dbReference type="Gene3D" id="3.30.565.10">
    <property type="entry name" value="Histidine kinase-like ATPase, C-terminal domain"/>
    <property type="match status" value="1"/>
</dbReference>
<dbReference type="SUPFAM" id="SSF47384">
    <property type="entry name" value="Homodimeric domain of signal transducing histidine kinase"/>
    <property type="match status" value="1"/>
</dbReference>
<proteinExistence type="predicted"/>
<gene>
    <name evidence="11" type="ORF">FHS18_004318</name>
</gene>
<dbReference type="GO" id="GO:0000155">
    <property type="term" value="F:phosphorelay sensor kinase activity"/>
    <property type="evidence" value="ECO:0007669"/>
    <property type="project" value="InterPro"/>
</dbReference>
<dbReference type="SMART" id="SM00388">
    <property type="entry name" value="HisKA"/>
    <property type="match status" value="1"/>
</dbReference>
<name>A0A7W5B0X7_9BACL</name>
<dbReference type="AlphaFoldDB" id="A0A7W5B0X7"/>
<dbReference type="CDD" id="cd00082">
    <property type="entry name" value="HisKA"/>
    <property type="match status" value="1"/>
</dbReference>
<feature type="domain" description="PAS" evidence="10">
    <location>
        <begin position="157"/>
        <end position="203"/>
    </location>
</feature>
<dbReference type="Pfam" id="PF02518">
    <property type="entry name" value="HATPase_c"/>
    <property type="match status" value="1"/>
</dbReference>
<dbReference type="InterPro" id="IPR036890">
    <property type="entry name" value="HATPase_C_sf"/>
</dbReference>
<dbReference type="Pfam" id="PF00989">
    <property type="entry name" value="PAS"/>
    <property type="match status" value="2"/>
</dbReference>
<dbReference type="InterPro" id="IPR013767">
    <property type="entry name" value="PAS_fold"/>
</dbReference>
<reference evidence="11 12" key="1">
    <citation type="submission" date="2020-08" db="EMBL/GenBank/DDBJ databases">
        <title>Genomic Encyclopedia of Type Strains, Phase III (KMG-III): the genomes of soil and plant-associated and newly described type strains.</title>
        <authorList>
            <person name="Whitman W."/>
        </authorList>
    </citation>
    <scope>NUCLEOTIDE SEQUENCE [LARGE SCALE GENOMIC DNA]</scope>
    <source>
        <strain evidence="11 12">CECT 5862</strain>
    </source>
</reference>
<dbReference type="GO" id="GO:0005524">
    <property type="term" value="F:ATP binding"/>
    <property type="evidence" value="ECO:0007669"/>
    <property type="project" value="UniProtKB-KW"/>
</dbReference>
<dbReference type="Proteomes" id="UP000570361">
    <property type="component" value="Unassembled WGS sequence"/>
</dbReference>
<dbReference type="PRINTS" id="PR00344">
    <property type="entry name" value="BCTRLSENSOR"/>
</dbReference>
<evidence type="ECO:0000256" key="8">
    <source>
        <dbReference type="ARBA" id="ARBA00023012"/>
    </source>
</evidence>
<dbReference type="Pfam" id="PF00512">
    <property type="entry name" value="HisKA"/>
    <property type="match status" value="1"/>
</dbReference>
<dbReference type="PANTHER" id="PTHR43065:SF46">
    <property type="entry name" value="C4-DICARBOXYLATE TRANSPORT SENSOR PROTEIN DCTB"/>
    <property type="match status" value="1"/>
</dbReference>
<protein>
    <recommendedName>
        <fullName evidence="2">histidine kinase</fullName>
        <ecNumber evidence="2">2.7.13.3</ecNumber>
    </recommendedName>
</protein>
<keyword evidence="7" id="KW-0067">ATP-binding</keyword>
<feature type="domain" description="PAS" evidence="10">
    <location>
        <begin position="253"/>
        <end position="324"/>
    </location>
</feature>
<keyword evidence="4" id="KW-0808">Transferase</keyword>
<dbReference type="Pfam" id="PF13426">
    <property type="entry name" value="PAS_9"/>
    <property type="match status" value="1"/>
</dbReference>
<evidence type="ECO:0000256" key="4">
    <source>
        <dbReference type="ARBA" id="ARBA00022679"/>
    </source>
</evidence>
<dbReference type="InterPro" id="IPR036097">
    <property type="entry name" value="HisK_dim/P_sf"/>
</dbReference>
<accession>A0A7W5B0X7</accession>
<keyword evidence="5" id="KW-0547">Nucleotide-binding</keyword>
<dbReference type="SUPFAM" id="SSF55785">
    <property type="entry name" value="PYP-like sensor domain (PAS domain)"/>
    <property type="match status" value="3"/>
</dbReference>
<dbReference type="SMART" id="SM00091">
    <property type="entry name" value="PAS"/>
    <property type="match status" value="3"/>
</dbReference>
<dbReference type="InterPro" id="IPR035965">
    <property type="entry name" value="PAS-like_dom_sf"/>
</dbReference>
<dbReference type="InterPro" id="IPR000014">
    <property type="entry name" value="PAS"/>
</dbReference>
<dbReference type="InterPro" id="IPR003594">
    <property type="entry name" value="HATPase_dom"/>
</dbReference>
<dbReference type="RefSeq" id="WP_183602300.1">
    <property type="nucleotide sequence ID" value="NZ_JACHXK010000011.1"/>
</dbReference>
<dbReference type="PROSITE" id="PS50109">
    <property type="entry name" value="HIS_KIN"/>
    <property type="match status" value="1"/>
</dbReference>
<dbReference type="Gene3D" id="3.30.450.20">
    <property type="entry name" value="PAS domain"/>
    <property type="match status" value="3"/>
</dbReference>
<feature type="domain" description="Histidine kinase" evidence="9">
    <location>
        <begin position="390"/>
        <end position="594"/>
    </location>
</feature>
<evidence type="ECO:0000256" key="2">
    <source>
        <dbReference type="ARBA" id="ARBA00012438"/>
    </source>
</evidence>
<dbReference type="NCBIfam" id="TIGR00229">
    <property type="entry name" value="sensory_box"/>
    <property type="match status" value="2"/>
</dbReference>
<sequence>MMTDYAATNPTACEYETFFQLSSEIMVMLDLDLRVIKSNLAFQRLTGFGAEQACSLPDFLHPDDRATSRRRWHEAAQEERFTIDERLLTASGAIAQIRWQAALSPDGSRLYATGSLIPSFDAFTNNQWHRSSLDQALDCFGIYSAVRDDSQRIVDFRIEYVNQSAATLTGVPQHAQIGRQLSEIYPLTSERMLNTYRQVIETGNVVLIEGLPYADERMTGVLDLLHFKFGDGFAISWRNVASQKAAEAKLADSNKKFSCAFHNAPTINFIMDVKSGIILEANHNFQEITQYPADTMIGQPISELGLWEDMSEFRRATAQILEYGPTHNYPITFLRAGTEPRVGLLVGEYITTDGSDHILFIMNDITDLRDAENRLTQMDKYQMLGSMAASIAHEVRNPMTTVKGFIQLFRQQKDLEAYHSRLTLISSELERASSIITEYLSLASNKVTEKARHRLDDLIRYMLPLLEADAIEHNIALNLVLEEVPPLLMNENEIRQLLLNLFRNAVEAMQGGGELSILTYVEQGGPVLEVRDQGTGIDQKVLGSIFTPFFTTKAHGTGLGLAVCRSIAERHGATIRAHARPDGTSFKVMFGTGVWDLRLSPATS</sequence>
<evidence type="ECO:0000256" key="3">
    <source>
        <dbReference type="ARBA" id="ARBA00022553"/>
    </source>
</evidence>
<evidence type="ECO:0000313" key="11">
    <source>
        <dbReference type="EMBL" id="MBB3112232.1"/>
    </source>
</evidence>
<dbReference type="EMBL" id="JACHXK010000011">
    <property type="protein sequence ID" value="MBB3112232.1"/>
    <property type="molecule type" value="Genomic_DNA"/>
</dbReference>
<dbReference type="InterPro" id="IPR005467">
    <property type="entry name" value="His_kinase_dom"/>
</dbReference>
<evidence type="ECO:0000256" key="1">
    <source>
        <dbReference type="ARBA" id="ARBA00000085"/>
    </source>
</evidence>
<evidence type="ECO:0000256" key="5">
    <source>
        <dbReference type="ARBA" id="ARBA00022741"/>
    </source>
</evidence>
<dbReference type="CDD" id="cd00130">
    <property type="entry name" value="PAS"/>
    <property type="match status" value="2"/>
</dbReference>
<keyword evidence="6" id="KW-0418">Kinase</keyword>
<dbReference type="PANTHER" id="PTHR43065">
    <property type="entry name" value="SENSOR HISTIDINE KINASE"/>
    <property type="match status" value="1"/>
</dbReference>